<gene>
    <name evidence="10" type="ORF">DYI23_19105</name>
</gene>
<comment type="subcellular location">
    <subcellularLocation>
        <location evidence="1">Membrane</location>
    </subcellularLocation>
</comment>
<feature type="transmembrane region" description="Helical" evidence="7">
    <location>
        <begin position="44"/>
        <end position="66"/>
    </location>
</feature>
<dbReference type="CDD" id="cd11386">
    <property type="entry name" value="MCP_signal"/>
    <property type="match status" value="1"/>
</dbReference>
<dbReference type="Gene3D" id="3.30.450.20">
    <property type="entry name" value="PAS domain"/>
    <property type="match status" value="1"/>
</dbReference>
<dbReference type="SUPFAM" id="SSF158472">
    <property type="entry name" value="HAMP domain-like"/>
    <property type="match status" value="1"/>
</dbReference>
<dbReference type="SMART" id="SM01358">
    <property type="entry name" value="HBM"/>
    <property type="match status" value="1"/>
</dbReference>
<dbReference type="CDD" id="cd00130">
    <property type="entry name" value="PAS"/>
    <property type="match status" value="1"/>
</dbReference>
<evidence type="ECO:0000256" key="1">
    <source>
        <dbReference type="ARBA" id="ARBA00004370"/>
    </source>
</evidence>
<dbReference type="AlphaFoldDB" id="A0A944GVD8"/>
<dbReference type="InterPro" id="IPR003660">
    <property type="entry name" value="HAMP_dom"/>
</dbReference>
<dbReference type="GO" id="GO:0005886">
    <property type="term" value="C:plasma membrane"/>
    <property type="evidence" value="ECO:0007669"/>
    <property type="project" value="TreeGrafter"/>
</dbReference>
<dbReference type="InterPro" id="IPR004089">
    <property type="entry name" value="MCPsignal_dom"/>
</dbReference>
<dbReference type="FunFam" id="1.10.287.950:FF:000001">
    <property type="entry name" value="Methyl-accepting chemotaxis sensory transducer"/>
    <property type="match status" value="1"/>
</dbReference>
<dbReference type="GO" id="GO:0004888">
    <property type="term" value="F:transmembrane signaling receptor activity"/>
    <property type="evidence" value="ECO:0007669"/>
    <property type="project" value="TreeGrafter"/>
</dbReference>
<dbReference type="FunFam" id="3.30.450.20:FF:000075">
    <property type="entry name" value="Methyl-accepting chemotaxis protein"/>
    <property type="match status" value="1"/>
</dbReference>
<dbReference type="PROSITE" id="PS50885">
    <property type="entry name" value="HAMP"/>
    <property type="match status" value="2"/>
</dbReference>
<dbReference type="Pfam" id="PF00015">
    <property type="entry name" value="MCPsignal"/>
    <property type="match status" value="1"/>
</dbReference>
<sequence>MQSHYSNRRHTGSEAFQERKMQTTDETAQIAPQRSGGFSVKKKVLIFSSILTVTILLIAGLSFLTYSRTNQSFAEVEKTFAAEYEMAHLLQNFLVLKADAREYLLGALDGSSSPVPEKLVVFEKQLGETKGHVSARHHEGLAKVETDTLEFHELYEKASHLKQEEQVLFLETLKPLGEELEKVIHDVETAAIRSTNSNAISQSAALMEQLMKGRLIANQVISSGKSDGVEKAEQSLAKSEVLIASLANSAIPGVSSRAAEISGKAAAYSETLTKIVQLADELHALIENEMVSTAGHIEEDFENIMSALSDEEKQIAHGVETSTFTTFLINAGSSVLALVMCVLFARLVIRGIVKPLTDLSDQMVELSNGALDLDVAYQDRSDEVGQLARELENFRKAANDSELLLGVNTRIKVALDNCTTNIMLADMDGNIAYLNKSVSKMMRNAEKDLREVFPGFAADELVGTNIDIFHKNPAHQRNILASLNQTLETEIKVGSRDFGLIANPVLDANGNRLGAVVEWTDVTEERRVESEISTVVDAAANGNFREKLPLEGKQDFMLRLSTSINELCETTANALDDVNGKLRLLSQGDLTTRVTTPYSGMFDELKNNLNDTAIRLAEIVSEVATGAGEVSNASAEITSGTTDLSERTEQQASNLEETSASMEEMAATIRQNAENAQQADQLVATANQVATHGGDVVTKAVDAMSRIESSSQKISDIIGVIDEIAFQTNLLALNAAVEAARAGDAGKGFAVVASEVRSLAQRSSEAAKDIKDLIVESGGQVTDGVDLVNNTGETLSEIVTSVKKVADIVSEIAAASREQATGVEEINKAVSQMDEMTQQNSSLVEENAAACRMLQSQAENMSQRMAFFKTDAAMLNSTAQVAAAGGNVATLGGSAAAYGRPARGGAVALQENLAVAINADDDWKEF</sequence>
<keyword evidence="7" id="KW-1133">Transmembrane helix</keyword>
<evidence type="ECO:0000256" key="7">
    <source>
        <dbReference type="SAM" id="Phobius"/>
    </source>
</evidence>
<keyword evidence="2" id="KW-0488">Methylation</keyword>
<dbReference type="GO" id="GO:0006935">
    <property type="term" value="P:chemotaxis"/>
    <property type="evidence" value="ECO:0007669"/>
    <property type="project" value="TreeGrafter"/>
</dbReference>
<feature type="domain" description="Methyl-accepting transducer" evidence="8">
    <location>
        <begin position="626"/>
        <end position="855"/>
    </location>
</feature>
<dbReference type="SUPFAM" id="SSF55785">
    <property type="entry name" value="PYP-like sensor domain (PAS domain)"/>
    <property type="match status" value="1"/>
</dbReference>
<evidence type="ECO:0000259" key="8">
    <source>
        <dbReference type="PROSITE" id="PS50111"/>
    </source>
</evidence>
<dbReference type="PROSITE" id="PS50111">
    <property type="entry name" value="CHEMOTAXIS_TRANSDUC_2"/>
    <property type="match status" value="1"/>
</dbReference>
<evidence type="ECO:0000256" key="3">
    <source>
        <dbReference type="ARBA" id="ARBA00029447"/>
    </source>
</evidence>
<comment type="caution">
    <text evidence="10">The sequence shown here is derived from an EMBL/GenBank/DDBJ whole genome shotgun (WGS) entry which is preliminary data.</text>
</comment>
<feature type="domain" description="HAMP" evidence="9">
    <location>
        <begin position="569"/>
        <end position="621"/>
    </location>
</feature>
<organism evidence="10 11">
    <name type="scientific">Roseibium polysiphoniae</name>
    <dbReference type="NCBI Taxonomy" id="2571221"/>
    <lineage>
        <taxon>Bacteria</taxon>
        <taxon>Pseudomonadati</taxon>
        <taxon>Pseudomonadota</taxon>
        <taxon>Alphaproteobacteria</taxon>
        <taxon>Hyphomicrobiales</taxon>
        <taxon>Stappiaceae</taxon>
        <taxon>Roseibium</taxon>
    </lineage>
</organism>
<evidence type="ECO:0000256" key="5">
    <source>
        <dbReference type="SAM" id="Coils"/>
    </source>
</evidence>
<feature type="domain" description="HAMP" evidence="9">
    <location>
        <begin position="350"/>
        <end position="403"/>
    </location>
</feature>
<dbReference type="InterPro" id="IPR032255">
    <property type="entry name" value="HBM"/>
</dbReference>
<keyword evidence="7" id="KW-0812">Transmembrane</keyword>
<dbReference type="PANTHER" id="PTHR43531">
    <property type="entry name" value="PROTEIN ICFG"/>
    <property type="match status" value="1"/>
</dbReference>
<evidence type="ECO:0000256" key="2">
    <source>
        <dbReference type="ARBA" id="ARBA00022481"/>
    </source>
</evidence>
<evidence type="ECO:0000259" key="9">
    <source>
        <dbReference type="PROSITE" id="PS50885"/>
    </source>
</evidence>
<dbReference type="Gene3D" id="1.10.287.950">
    <property type="entry name" value="Methyl-accepting chemotaxis protein"/>
    <property type="match status" value="1"/>
</dbReference>
<dbReference type="EMBL" id="QTKU01000005">
    <property type="protein sequence ID" value="MBS8262345.1"/>
    <property type="molecule type" value="Genomic_DNA"/>
</dbReference>
<accession>A0A944GVD8</accession>
<evidence type="ECO:0000256" key="4">
    <source>
        <dbReference type="PROSITE-ProRule" id="PRU00284"/>
    </source>
</evidence>
<dbReference type="SUPFAM" id="SSF58104">
    <property type="entry name" value="Methyl-accepting chemotaxis protein (MCP) signaling domain"/>
    <property type="match status" value="1"/>
</dbReference>
<proteinExistence type="inferred from homology"/>
<dbReference type="Pfam" id="PF00672">
    <property type="entry name" value="HAMP"/>
    <property type="match status" value="1"/>
</dbReference>
<dbReference type="InterPro" id="IPR035965">
    <property type="entry name" value="PAS-like_dom_sf"/>
</dbReference>
<dbReference type="Gene3D" id="1.10.8.500">
    <property type="entry name" value="HAMP domain in histidine kinase"/>
    <property type="match status" value="1"/>
</dbReference>
<keyword evidence="4" id="KW-0807">Transducer</keyword>
<dbReference type="Pfam" id="PF18947">
    <property type="entry name" value="HAMP_2"/>
    <property type="match status" value="1"/>
</dbReference>
<feature type="coiled-coil region" evidence="5">
    <location>
        <begin position="602"/>
        <end position="679"/>
    </location>
</feature>
<dbReference type="Proteomes" id="UP000705379">
    <property type="component" value="Unassembled WGS sequence"/>
</dbReference>
<dbReference type="SMART" id="SM00283">
    <property type="entry name" value="MA"/>
    <property type="match status" value="1"/>
</dbReference>
<name>A0A944GVD8_9HYPH</name>
<dbReference type="InterPro" id="IPR051310">
    <property type="entry name" value="MCP_chemotaxis"/>
</dbReference>
<reference evidence="10" key="1">
    <citation type="submission" date="2018-08" db="EMBL/GenBank/DDBJ databases">
        <authorList>
            <person name="Jin W."/>
            <person name="Wang H."/>
            <person name="Yang Y."/>
            <person name="Li M."/>
            <person name="Liu J."/>
        </authorList>
    </citation>
    <scope>NUCLEOTIDE SEQUENCE</scope>
    <source>
        <strain evidence="10">AESS21</strain>
    </source>
</reference>
<feature type="region of interest" description="Disordered" evidence="6">
    <location>
        <begin position="1"/>
        <end position="29"/>
    </location>
</feature>
<feature type="compositionally biased region" description="Basic residues" evidence="6">
    <location>
        <begin position="1"/>
        <end position="10"/>
    </location>
</feature>
<protein>
    <submittedName>
        <fullName evidence="10">Methyl-accepting chemotaxis protein</fullName>
    </submittedName>
</protein>
<reference evidence="10" key="2">
    <citation type="journal article" date="2021" name="Microorganisms">
        <title>Bacterial Dimethylsulfoniopropionate Biosynthesis in the East China Sea.</title>
        <authorList>
            <person name="Liu J."/>
            <person name="Zhang Y."/>
            <person name="Liu J."/>
            <person name="Zhong H."/>
            <person name="Williams B.T."/>
            <person name="Zheng Y."/>
            <person name="Curson A.R.J."/>
            <person name="Sun C."/>
            <person name="Sun H."/>
            <person name="Song D."/>
            <person name="Wagner Mackenzie B."/>
            <person name="Bermejo Martinez A."/>
            <person name="Todd J.D."/>
            <person name="Zhang X.H."/>
        </authorList>
    </citation>
    <scope>NUCLEOTIDE SEQUENCE</scope>
    <source>
        <strain evidence="10">AESS21</strain>
    </source>
</reference>
<evidence type="ECO:0000256" key="6">
    <source>
        <dbReference type="SAM" id="MobiDB-lite"/>
    </source>
</evidence>
<evidence type="ECO:0000313" key="11">
    <source>
        <dbReference type="Proteomes" id="UP000705379"/>
    </source>
</evidence>
<keyword evidence="5" id="KW-0175">Coiled coil</keyword>
<evidence type="ECO:0000313" key="10">
    <source>
        <dbReference type="EMBL" id="MBS8262345.1"/>
    </source>
</evidence>
<dbReference type="PANTHER" id="PTHR43531:SF14">
    <property type="entry name" value="METHYL-ACCEPTING CHEMOTAXIS PROTEIN I-RELATED"/>
    <property type="match status" value="1"/>
</dbReference>
<comment type="similarity">
    <text evidence="3">Belongs to the methyl-accepting chemotaxis (MCP) protein family.</text>
</comment>
<keyword evidence="7" id="KW-0472">Membrane</keyword>
<dbReference type="InterPro" id="IPR000014">
    <property type="entry name" value="PAS"/>
</dbReference>
<dbReference type="GO" id="GO:0007165">
    <property type="term" value="P:signal transduction"/>
    <property type="evidence" value="ECO:0007669"/>
    <property type="project" value="UniProtKB-KW"/>
</dbReference>
<dbReference type="SMART" id="SM00304">
    <property type="entry name" value="HAMP"/>
    <property type="match status" value="2"/>
</dbReference>